<dbReference type="GO" id="GO:0005524">
    <property type="term" value="F:ATP binding"/>
    <property type="evidence" value="ECO:0007669"/>
    <property type="project" value="InterPro"/>
</dbReference>
<sequence>MLVGMSPLRIGFAGGGTDLEEYHNKYEGATISATIDKFTYVFARLRNDKKLQSFSPDFASHLPPKTFSKIAPPQGHEIVLSCLKEMKFSKGIDMFFCSDVSPGSGLGASGAMACNIVQVLLSFQQKKLSKKTMALKAYRTGHDVLKWKIGKQDEFGATFGGFNLCKFKKKKVNVMPISLNKNFLKELQDNSMLFNIGYRGHSSKILEKQVANIKKSAKAPLEALHRQKEIALEITNSLK</sequence>
<dbReference type="EMBL" id="UINC01157537">
    <property type="protein sequence ID" value="SVD54585.1"/>
    <property type="molecule type" value="Genomic_DNA"/>
</dbReference>
<dbReference type="PRINTS" id="PR00960">
    <property type="entry name" value="LMBPPROTEIN"/>
</dbReference>
<dbReference type="Gene3D" id="3.30.230.120">
    <property type="match status" value="1"/>
</dbReference>
<dbReference type="GO" id="GO:0016301">
    <property type="term" value="F:kinase activity"/>
    <property type="evidence" value="ECO:0007669"/>
    <property type="project" value="InterPro"/>
</dbReference>
<evidence type="ECO:0000313" key="2">
    <source>
        <dbReference type="EMBL" id="SVD54585.1"/>
    </source>
</evidence>
<dbReference type="AlphaFoldDB" id="A0A382W8C3"/>
<dbReference type="InterPro" id="IPR001174">
    <property type="entry name" value="HddA/FKP"/>
</dbReference>
<evidence type="ECO:0000259" key="1">
    <source>
        <dbReference type="Pfam" id="PF00288"/>
    </source>
</evidence>
<dbReference type="Pfam" id="PF00288">
    <property type="entry name" value="GHMP_kinases_N"/>
    <property type="match status" value="1"/>
</dbReference>
<feature type="domain" description="GHMP kinase N-terminal" evidence="1">
    <location>
        <begin position="81"/>
        <end position="161"/>
    </location>
</feature>
<feature type="non-terminal residue" evidence="2">
    <location>
        <position position="239"/>
    </location>
</feature>
<name>A0A382W8C3_9ZZZZ</name>
<gene>
    <name evidence="2" type="ORF">METZ01_LOCUS407439</name>
</gene>
<protein>
    <recommendedName>
        <fullName evidence="1">GHMP kinase N-terminal domain-containing protein</fullName>
    </recommendedName>
</protein>
<dbReference type="InterPro" id="IPR020568">
    <property type="entry name" value="Ribosomal_Su5_D2-typ_SF"/>
</dbReference>
<dbReference type="SUPFAM" id="SSF54211">
    <property type="entry name" value="Ribosomal protein S5 domain 2-like"/>
    <property type="match status" value="1"/>
</dbReference>
<proteinExistence type="predicted"/>
<organism evidence="2">
    <name type="scientific">marine metagenome</name>
    <dbReference type="NCBI Taxonomy" id="408172"/>
    <lineage>
        <taxon>unclassified sequences</taxon>
        <taxon>metagenomes</taxon>
        <taxon>ecological metagenomes</taxon>
    </lineage>
</organism>
<reference evidence="2" key="1">
    <citation type="submission" date="2018-05" db="EMBL/GenBank/DDBJ databases">
        <authorList>
            <person name="Lanie J.A."/>
            <person name="Ng W.-L."/>
            <person name="Kazmierczak K.M."/>
            <person name="Andrzejewski T.M."/>
            <person name="Davidsen T.M."/>
            <person name="Wayne K.J."/>
            <person name="Tettelin H."/>
            <person name="Glass J.I."/>
            <person name="Rusch D."/>
            <person name="Podicherti R."/>
            <person name="Tsui H.-C.T."/>
            <person name="Winkler M.E."/>
        </authorList>
    </citation>
    <scope>NUCLEOTIDE SEQUENCE</scope>
</reference>
<dbReference type="InterPro" id="IPR006204">
    <property type="entry name" value="GHMP_kinase_N_dom"/>
</dbReference>
<accession>A0A382W8C3</accession>